<dbReference type="RefSeq" id="WP_036156379.1">
    <property type="nucleotide sequence ID" value="NZ_AVCX01000003.1"/>
</dbReference>
<dbReference type="NCBIfam" id="NF006771">
    <property type="entry name" value="PRK09290.1-5"/>
    <property type="match status" value="1"/>
</dbReference>
<comment type="cofactor">
    <cofactor evidence="3">
        <name>Zn(2+)</name>
        <dbReference type="ChEBI" id="CHEBI:29105"/>
    </cofactor>
    <text evidence="3">Binds 2 Zn(2+) ions per subunit.</text>
</comment>
<protein>
    <submittedName>
        <fullName evidence="4">Allantoate amidohydrolase</fullName>
    </submittedName>
</protein>
<dbReference type="OrthoDB" id="9808195at2"/>
<dbReference type="Proteomes" id="UP000030437">
    <property type="component" value="Unassembled WGS sequence"/>
</dbReference>
<accession>A0A0A3IKI7</accession>
<feature type="binding site" evidence="3">
    <location>
        <position position="91"/>
    </location>
    <ligand>
        <name>Zn(2+)</name>
        <dbReference type="ChEBI" id="CHEBI:29105"/>
        <label>1</label>
    </ligand>
</feature>
<dbReference type="InterPro" id="IPR010158">
    <property type="entry name" value="Amidase_Cbmase"/>
</dbReference>
<dbReference type="PANTHER" id="PTHR32494">
    <property type="entry name" value="ALLANTOATE DEIMINASE-RELATED"/>
    <property type="match status" value="1"/>
</dbReference>
<sequence length="414" mass="45716">MYKCNQVRLQQTIDYFSRFGATENGGVTRLSLSEEDLAARQYFKECCQALGMDVKVDDMANMYAVLPGKHDIPPIVMGSHLDSVVKGGRFDGVLGILTALEAVRTIVDNEIELDAPLMIVNFTNEEGARFEPAMMSSGVITGKFEKETMMQSTDREGVTFAEALSKSGYEGDAENRLNEAYAYLELHIEQGPVLEAEGIELGVVEGVMGMVCYEVRIKGESNHAGTTPMTMRRDPMLLAAKLISYLDKELRGVDETLVYTFGRMNAAPNIPTVIPNEVIFTIDSRHKDPRVMERVENILLGLPKEEGGCAVQTIKLWGRDTVHFSPDICDEVEAACQRFGYSSRRIYSGAGHDAQFIASIVPSVMIFVPSIGGKSHCEEEETSYEQCARGADVLLESILILQAKQSLQQPITTK</sequence>
<dbReference type="InterPro" id="IPR002933">
    <property type="entry name" value="Peptidase_M20"/>
</dbReference>
<dbReference type="AlphaFoldDB" id="A0A0A3IKI7"/>
<feature type="binding site" evidence="3">
    <location>
        <position position="80"/>
    </location>
    <ligand>
        <name>Zn(2+)</name>
        <dbReference type="ChEBI" id="CHEBI:29105"/>
        <label>1</label>
    </ligand>
</feature>
<dbReference type="PIRSF" id="PIRSF001235">
    <property type="entry name" value="Amidase_carbamoylase"/>
    <property type="match status" value="1"/>
</dbReference>
<evidence type="ECO:0000256" key="2">
    <source>
        <dbReference type="ARBA" id="ARBA00022801"/>
    </source>
</evidence>
<dbReference type="EMBL" id="JPVP01000058">
    <property type="protein sequence ID" value="KGR83313.1"/>
    <property type="molecule type" value="Genomic_DNA"/>
</dbReference>
<reference evidence="4 5" key="1">
    <citation type="submission" date="2014-02" db="EMBL/GenBank/DDBJ databases">
        <title>Draft genome sequence of Lysinibacillus odysseyi NBRC 100172.</title>
        <authorList>
            <person name="Zhang F."/>
            <person name="Wang G."/>
            <person name="Zhang L."/>
        </authorList>
    </citation>
    <scope>NUCLEOTIDE SEQUENCE [LARGE SCALE GENOMIC DNA]</scope>
    <source>
        <strain evidence="4 5">NBRC 100172</strain>
    </source>
</reference>
<keyword evidence="2 4" id="KW-0378">Hydrolase</keyword>
<feature type="binding site" evidence="3">
    <location>
        <position position="126"/>
    </location>
    <ligand>
        <name>Zn(2+)</name>
        <dbReference type="ChEBI" id="CHEBI:29105"/>
        <label>2</label>
    </ligand>
</feature>
<dbReference type="Pfam" id="PF01546">
    <property type="entry name" value="Peptidase_M20"/>
    <property type="match status" value="1"/>
</dbReference>
<comment type="caution">
    <text evidence="4">The sequence shown here is derived from an EMBL/GenBank/DDBJ whole genome shotgun (WGS) entry which is preliminary data.</text>
</comment>
<dbReference type="SUPFAM" id="SSF53187">
    <property type="entry name" value="Zn-dependent exopeptidases"/>
    <property type="match status" value="1"/>
</dbReference>
<evidence type="ECO:0000256" key="3">
    <source>
        <dbReference type="PIRSR" id="PIRSR001235-1"/>
    </source>
</evidence>
<dbReference type="GO" id="GO:0016813">
    <property type="term" value="F:hydrolase activity, acting on carbon-nitrogen (but not peptide) bonds, in linear amidines"/>
    <property type="evidence" value="ECO:0007669"/>
    <property type="project" value="InterPro"/>
</dbReference>
<dbReference type="STRING" id="1220589.CD32_15845"/>
<dbReference type="CDD" id="cd03884">
    <property type="entry name" value="M20_bAS"/>
    <property type="match status" value="1"/>
</dbReference>
<evidence type="ECO:0000313" key="5">
    <source>
        <dbReference type="Proteomes" id="UP000030437"/>
    </source>
</evidence>
<dbReference type="Gene3D" id="3.30.70.360">
    <property type="match status" value="1"/>
</dbReference>
<dbReference type="PANTHER" id="PTHR32494:SF5">
    <property type="entry name" value="ALLANTOATE AMIDOHYDROLASE"/>
    <property type="match status" value="1"/>
</dbReference>
<dbReference type="SUPFAM" id="SSF55031">
    <property type="entry name" value="Bacterial exopeptidase dimerisation domain"/>
    <property type="match status" value="1"/>
</dbReference>
<feature type="binding site" evidence="3">
    <location>
        <position position="187"/>
    </location>
    <ligand>
        <name>Zn(2+)</name>
        <dbReference type="ChEBI" id="CHEBI:29105"/>
        <label>1</label>
    </ligand>
</feature>
<organism evidence="4 5">
    <name type="scientific">Lysinibacillus odysseyi 34hs-1 = NBRC 100172</name>
    <dbReference type="NCBI Taxonomy" id="1220589"/>
    <lineage>
        <taxon>Bacteria</taxon>
        <taxon>Bacillati</taxon>
        <taxon>Bacillota</taxon>
        <taxon>Bacilli</taxon>
        <taxon>Bacillales</taxon>
        <taxon>Bacillaceae</taxon>
        <taxon>Lysinibacillus</taxon>
    </lineage>
</organism>
<comment type="similarity">
    <text evidence="1">Belongs to the peptidase M20 family.</text>
</comment>
<dbReference type="GO" id="GO:0046872">
    <property type="term" value="F:metal ion binding"/>
    <property type="evidence" value="ECO:0007669"/>
    <property type="project" value="UniProtKB-KW"/>
</dbReference>
<dbReference type="InterPro" id="IPR036264">
    <property type="entry name" value="Bact_exopeptidase_dim_dom"/>
</dbReference>
<keyword evidence="3" id="KW-0862">Zinc</keyword>
<dbReference type="Gene3D" id="3.40.630.10">
    <property type="entry name" value="Zn peptidases"/>
    <property type="match status" value="1"/>
</dbReference>
<dbReference type="eggNOG" id="COG0624">
    <property type="taxonomic scope" value="Bacteria"/>
</dbReference>
<proteinExistence type="inferred from homology"/>
<evidence type="ECO:0000313" key="4">
    <source>
        <dbReference type="EMBL" id="KGR83313.1"/>
    </source>
</evidence>
<dbReference type="NCBIfam" id="TIGR01879">
    <property type="entry name" value="hydantase"/>
    <property type="match status" value="1"/>
</dbReference>
<keyword evidence="5" id="KW-1185">Reference proteome</keyword>
<feature type="binding site" evidence="3">
    <location>
        <position position="91"/>
    </location>
    <ligand>
        <name>Zn(2+)</name>
        <dbReference type="ChEBI" id="CHEBI:29105"/>
        <label>2</label>
    </ligand>
</feature>
<gene>
    <name evidence="4" type="ORF">CD32_15845</name>
</gene>
<keyword evidence="3" id="KW-0479">Metal-binding</keyword>
<feature type="binding site" evidence="3">
    <location>
        <position position="376"/>
    </location>
    <ligand>
        <name>Zn(2+)</name>
        <dbReference type="ChEBI" id="CHEBI:29105"/>
        <label>2</label>
    </ligand>
</feature>
<evidence type="ECO:0000256" key="1">
    <source>
        <dbReference type="ARBA" id="ARBA00006153"/>
    </source>
</evidence>
<name>A0A0A3IKI7_9BACI</name>